<dbReference type="AlphaFoldDB" id="A0A7V8V453"/>
<name>A0A7V8V453_9BACT</name>
<evidence type="ECO:0000313" key="2">
    <source>
        <dbReference type="Proteomes" id="UP000551616"/>
    </source>
</evidence>
<sequence>MRLTLRTLLAHEHGLLNEQQAELIALKIEQSPFVAQLLRHLKDRAARREIVPLAIEARGTLCLERVSQYLDYVLPAEEVVKLENECFASDRLLAEVASCHEIIAQWLSTPTPTEPALRQRLYAIMPGPIESIPAANDEIAIDLTALTYQSAPPSTPLAEKQVVADRPVPAKGGWVGGTFRLFALAASVLVLVTFVTMNRDKVEAMIAQHWQSKSLSASEPKNIPEVPTDNIAPDVLVSQVESMASIETTSPKAAVPALLPEVATTAFHMPVSIDQDPLVSNTWNVDTALGTLLQDSLSGSWQAAKIQQLTTNDVVVSPGGHCRIIREGIQLELRPLSELSLSEGEVAKLRYGSLIVDMQPGKEFTLDVAGQQVKILASHGPVRLGLSTRAVVARGLDFATQTANQEVHFEGISGEAELVIPSCRGPIPVQYGQKVIAHMNHGVRGGDVSEPNESWIKTPGSVLAKAIQNSGEPIRYLQDSRSAEMPGHRLDATITLVQLGQVDVWGEASSSIQDPQLLESHLMDVQNLLAQDSALAQATKSALLRQSPEHGPLIYRLICGFSDDQLTDETRLQLETLLRHPEPTVRAWTQFQLSKRQNR</sequence>
<organism evidence="1 2">
    <name type="scientific">Bremerella alba</name>
    <dbReference type="NCBI Taxonomy" id="980252"/>
    <lineage>
        <taxon>Bacteria</taxon>
        <taxon>Pseudomonadati</taxon>
        <taxon>Planctomycetota</taxon>
        <taxon>Planctomycetia</taxon>
        <taxon>Pirellulales</taxon>
        <taxon>Pirellulaceae</taxon>
        <taxon>Bremerella</taxon>
    </lineage>
</organism>
<reference evidence="1 2" key="1">
    <citation type="submission" date="2020-05" db="EMBL/GenBank/DDBJ databases">
        <title>Bremerella alba sp. nov., a novel planctomycete isolated from the surface of the macroalga Fucus spiralis.</title>
        <authorList>
            <person name="Godinho O."/>
            <person name="Botelho R."/>
            <person name="Albuquerque L."/>
            <person name="Wiegand S."/>
            <person name="Da Costa M.S."/>
            <person name="Lobo-Da-Cunha A."/>
            <person name="Jogler C."/>
            <person name="Lage O.M."/>
        </authorList>
    </citation>
    <scope>NUCLEOTIDE SEQUENCE [LARGE SCALE GENOMIC DNA]</scope>
    <source>
        <strain evidence="1 2">FF15</strain>
    </source>
</reference>
<dbReference type="Proteomes" id="UP000551616">
    <property type="component" value="Unassembled WGS sequence"/>
</dbReference>
<gene>
    <name evidence="1" type="ORF">HOV93_17340</name>
</gene>
<accession>A0A7V8V453</accession>
<dbReference type="EMBL" id="JABRWO010000004">
    <property type="protein sequence ID" value="MBA2114568.1"/>
    <property type="molecule type" value="Genomic_DNA"/>
</dbReference>
<proteinExistence type="predicted"/>
<comment type="caution">
    <text evidence="1">The sequence shown here is derived from an EMBL/GenBank/DDBJ whole genome shotgun (WGS) entry which is preliminary data.</text>
</comment>
<dbReference type="RefSeq" id="WP_235990005.1">
    <property type="nucleotide sequence ID" value="NZ_JABRWO010000004.1"/>
</dbReference>
<protein>
    <submittedName>
        <fullName evidence="1">Uncharacterized protein</fullName>
    </submittedName>
</protein>
<evidence type="ECO:0000313" key="1">
    <source>
        <dbReference type="EMBL" id="MBA2114568.1"/>
    </source>
</evidence>
<keyword evidence="2" id="KW-1185">Reference proteome</keyword>